<gene>
    <name evidence="1" type="ORF">J07HQW1_00664</name>
</gene>
<name>U1N2B1_9EURY</name>
<dbReference type="EMBL" id="KE356560">
    <property type="protein sequence ID" value="ERG90640.1"/>
    <property type="molecule type" value="Genomic_DNA"/>
</dbReference>
<dbReference type="AlphaFoldDB" id="U1N2B1"/>
<dbReference type="Proteomes" id="UP000030649">
    <property type="component" value="Unassembled WGS sequence"/>
</dbReference>
<accession>U1N2B1</accession>
<organism evidence="1 2">
    <name type="scientific">Haloquadratum walsbyi J07HQW1</name>
    <dbReference type="NCBI Taxonomy" id="1238424"/>
    <lineage>
        <taxon>Archaea</taxon>
        <taxon>Methanobacteriati</taxon>
        <taxon>Methanobacteriota</taxon>
        <taxon>Stenosarchaea group</taxon>
        <taxon>Halobacteria</taxon>
        <taxon>Halobacteriales</taxon>
        <taxon>Haloferacaceae</taxon>
        <taxon>Haloquadratum</taxon>
    </lineage>
</organism>
<proteinExistence type="predicted"/>
<dbReference type="HOGENOM" id="CLU_3130789_0_0_2"/>
<evidence type="ECO:0000313" key="1">
    <source>
        <dbReference type="EMBL" id="ERG90640.1"/>
    </source>
</evidence>
<reference evidence="1 2" key="1">
    <citation type="journal article" date="2013" name="PLoS ONE">
        <title>Assembly-driven community genomics of a hypersaline microbial ecosystem.</title>
        <authorList>
            <person name="Podell S."/>
            <person name="Ugalde J.A."/>
            <person name="Narasingarao P."/>
            <person name="Banfield J.F."/>
            <person name="Heidelberg K.B."/>
            <person name="Allen E.E."/>
        </authorList>
    </citation>
    <scope>NUCLEOTIDE SEQUENCE [LARGE SCALE GENOMIC DNA]</scope>
    <source>
        <strain evidence="2">J07HQW1</strain>
    </source>
</reference>
<protein>
    <submittedName>
        <fullName evidence="1">Uncharacterized protein</fullName>
    </submittedName>
</protein>
<evidence type="ECO:0000313" key="2">
    <source>
        <dbReference type="Proteomes" id="UP000030649"/>
    </source>
</evidence>
<sequence length="49" mass="5750">MAAWWDARRESNRPLGRPIDRPRDIDLWRGRLDNNLVNEAVAGLVEELH</sequence>